<reference evidence="1 2" key="1">
    <citation type="journal article" date="2024" name="BMC Genomics">
        <title>De novo assembly and annotation of Popillia japonica's genome with initial clues to its potential as an invasive pest.</title>
        <authorList>
            <person name="Cucini C."/>
            <person name="Boschi S."/>
            <person name="Funari R."/>
            <person name="Cardaioli E."/>
            <person name="Iannotti N."/>
            <person name="Marturano G."/>
            <person name="Paoli F."/>
            <person name="Bruttini M."/>
            <person name="Carapelli A."/>
            <person name="Frati F."/>
            <person name="Nardi F."/>
        </authorList>
    </citation>
    <scope>NUCLEOTIDE SEQUENCE [LARGE SCALE GENOMIC DNA]</scope>
    <source>
        <strain evidence="1">DMR45628</strain>
    </source>
</reference>
<gene>
    <name evidence="1" type="ORF">QE152_g23607</name>
</gene>
<evidence type="ECO:0000313" key="2">
    <source>
        <dbReference type="Proteomes" id="UP001458880"/>
    </source>
</evidence>
<keyword evidence="2" id="KW-1185">Reference proteome</keyword>
<name>A0AAW1KH46_POPJA</name>
<proteinExistence type="predicted"/>
<dbReference type="AlphaFoldDB" id="A0AAW1KH46"/>
<dbReference type="EMBL" id="JASPKY010000237">
    <property type="protein sequence ID" value="KAK9717673.1"/>
    <property type="molecule type" value="Genomic_DNA"/>
</dbReference>
<organism evidence="1 2">
    <name type="scientific">Popillia japonica</name>
    <name type="common">Japanese beetle</name>
    <dbReference type="NCBI Taxonomy" id="7064"/>
    <lineage>
        <taxon>Eukaryota</taxon>
        <taxon>Metazoa</taxon>
        <taxon>Ecdysozoa</taxon>
        <taxon>Arthropoda</taxon>
        <taxon>Hexapoda</taxon>
        <taxon>Insecta</taxon>
        <taxon>Pterygota</taxon>
        <taxon>Neoptera</taxon>
        <taxon>Endopterygota</taxon>
        <taxon>Coleoptera</taxon>
        <taxon>Polyphaga</taxon>
        <taxon>Scarabaeiformia</taxon>
        <taxon>Scarabaeidae</taxon>
        <taxon>Rutelinae</taxon>
        <taxon>Popillia</taxon>
    </lineage>
</organism>
<accession>A0AAW1KH46</accession>
<dbReference type="Proteomes" id="UP001458880">
    <property type="component" value="Unassembled WGS sequence"/>
</dbReference>
<sequence>MKIWWICDSGTSYPLRGIPYLGKEGPWICDSGTSYPLRGIPYLGKEGPNSYPLRGIPYLGKEGPNRAENLAQKVVEDLCEPSLRTKRILRSTTFSPPTSLHSVCLPKA</sequence>
<comment type="caution">
    <text evidence="1">The sequence shown here is derived from an EMBL/GenBank/DDBJ whole genome shotgun (WGS) entry which is preliminary data.</text>
</comment>
<evidence type="ECO:0000313" key="1">
    <source>
        <dbReference type="EMBL" id="KAK9717673.1"/>
    </source>
</evidence>
<protein>
    <submittedName>
        <fullName evidence="1">Uncharacterized protein</fullName>
    </submittedName>
</protein>